<keyword evidence="2" id="KW-0732">Signal</keyword>
<evidence type="ECO:0000313" key="4">
    <source>
        <dbReference type="Proteomes" id="UP000708208"/>
    </source>
</evidence>
<feature type="chain" id="PRO_5035153135" evidence="2">
    <location>
        <begin position="25"/>
        <end position="159"/>
    </location>
</feature>
<evidence type="ECO:0000256" key="1">
    <source>
        <dbReference type="SAM" id="MobiDB-lite"/>
    </source>
</evidence>
<proteinExistence type="predicted"/>
<reference evidence="3" key="1">
    <citation type="submission" date="2021-06" db="EMBL/GenBank/DDBJ databases">
        <authorList>
            <person name="Hodson N. C."/>
            <person name="Mongue J. A."/>
            <person name="Jaron S. K."/>
        </authorList>
    </citation>
    <scope>NUCLEOTIDE SEQUENCE</scope>
</reference>
<protein>
    <submittedName>
        <fullName evidence="3">Uncharacterized protein</fullName>
    </submittedName>
</protein>
<feature type="compositionally biased region" description="Basic and acidic residues" evidence="1">
    <location>
        <begin position="115"/>
        <end position="126"/>
    </location>
</feature>
<dbReference type="EMBL" id="CAJVCH010429551">
    <property type="protein sequence ID" value="CAG7818746.1"/>
    <property type="molecule type" value="Genomic_DNA"/>
</dbReference>
<gene>
    <name evidence="3" type="ORF">AFUS01_LOCUS29229</name>
</gene>
<feature type="region of interest" description="Disordered" evidence="1">
    <location>
        <begin position="97"/>
        <end position="130"/>
    </location>
</feature>
<organism evidence="3 4">
    <name type="scientific">Allacma fusca</name>
    <dbReference type="NCBI Taxonomy" id="39272"/>
    <lineage>
        <taxon>Eukaryota</taxon>
        <taxon>Metazoa</taxon>
        <taxon>Ecdysozoa</taxon>
        <taxon>Arthropoda</taxon>
        <taxon>Hexapoda</taxon>
        <taxon>Collembola</taxon>
        <taxon>Symphypleona</taxon>
        <taxon>Sminthuridae</taxon>
        <taxon>Allacma</taxon>
    </lineage>
</organism>
<dbReference type="Proteomes" id="UP000708208">
    <property type="component" value="Unassembled WGS sequence"/>
</dbReference>
<sequence>MSRHSYKAWIRVLILLGLISAITGLSCFKCTTEAECENPTVEPCNKPEMNACFTRVDLNKANLKGCREWATEMKCSPSGDRVMCYCEDEKCNGKLQGLKIPDPTPTKTPSGGADRNVKDKNDKGVTEENASQTPLNCNSVLVIVISVFAAAQCAFEARF</sequence>
<accession>A0A8J2KIM2</accession>
<dbReference type="PROSITE" id="PS51257">
    <property type="entry name" value="PROKAR_LIPOPROTEIN"/>
    <property type="match status" value="1"/>
</dbReference>
<feature type="signal peptide" evidence="2">
    <location>
        <begin position="1"/>
        <end position="24"/>
    </location>
</feature>
<evidence type="ECO:0000256" key="2">
    <source>
        <dbReference type="SAM" id="SignalP"/>
    </source>
</evidence>
<dbReference type="AlphaFoldDB" id="A0A8J2KIM2"/>
<comment type="caution">
    <text evidence="3">The sequence shown here is derived from an EMBL/GenBank/DDBJ whole genome shotgun (WGS) entry which is preliminary data.</text>
</comment>
<keyword evidence="4" id="KW-1185">Reference proteome</keyword>
<name>A0A8J2KIM2_9HEXA</name>
<evidence type="ECO:0000313" key="3">
    <source>
        <dbReference type="EMBL" id="CAG7818746.1"/>
    </source>
</evidence>